<protein>
    <submittedName>
        <fullName evidence="3">Uncharacterized protein</fullName>
    </submittedName>
</protein>
<gene>
    <name evidence="3" type="ORF">M3A82_001155</name>
</gene>
<reference evidence="3" key="1">
    <citation type="submission" date="2023-06" db="EMBL/GenBank/DDBJ databases">
        <title>lsaBGC provides a comprehensive framework for evolutionary analysis of biosynthetic gene clusters within focal taxa.</title>
        <authorList>
            <person name="Salamzade R."/>
            <person name="Sandstrom S."/>
            <person name="Kalan L.R."/>
        </authorList>
    </citation>
    <scope>NUCLEOTIDE SEQUENCE</scope>
    <source>
        <strain evidence="3">P3-SID899</strain>
    </source>
</reference>
<feature type="transmembrane region" description="Helical" evidence="2">
    <location>
        <begin position="6"/>
        <end position="25"/>
    </location>
</feature>
<keyword evidence="2" id="KW-1133">Transmembrane helix</keyword>
<accession>A0AAP3AJN6</accession>
<dbReference type="Proteomes" id="UP001205867">
    <property type="component" value="Unassembled WGS sequence"/>
</dbReference>
<evidence type="ECO:0000313" key="3">
    <source>
        <dbReference type="EMBL" id="MCV7627958.1"/>
    </source>
</evidence>
<sequence length="121" mass="13182">MPDPGRFYEVYILSMPLLVGATGILNGSGRRANSRTDYWASRLWAWSIGVPLAIGYPGAFYGLYFSETYPVWNFAIYLSALMSAGGLAGAVIAQGNLVRKPVASSDDAGHDDEDSDKDRQR</sequence>
<proteinExistence type="predicted"/>
<feature type="region of interest" description="Disordered" evidence="1">
    <location>
        <begin position="102"/>
        <end position="121"/>
    </location>
</feature>
<dbReference type="EMBL" id="JALXKZ020000001">
    <property type="protein sequence ID" value="MCV7627958.1"/>
    <property type="molecule type" value="Genomic_DNA"/>
</dbReference>
<feature type="transmembrane region" description="Helical" evidence="2">
    <location>
        <begin position="71"/>
        <end position="93"/>
    </location>
</feature>
<organism evidence="3 4">
    <name type="scientific">Micrococcus luteus</name>
    <name type="common">Micrococcus lysodeikticus</name>
    <dbReference type="NCBI Taxonomy" id="1270"/>
    <lineage>
        <taxon>Bacteria</taxon>
        <taxon>Bacillati</taxon>
        <taxon>Actinomycetota</taxon>
        <taxon>Actinomycetes</taxon>
        <taxon>Micrococcales</taxon>
        <taxon>Micrococcaceae</taxon>
        <taxon>Micrococcus</taxon>
    </lineage>
</organism>
<evidence type="ECO:0000256" key="2">
    <source>
        <dbReference type="SAM" id="Phobius"/>
    </source>
</evidence>
<comment type="caution">
    <text evidence="3">The sequence shown here is derived from an EMBL/GenBank/DDBJ whole genome shotgun (WGS) entry which is preliminary data.</text>
</comment>
<feature type="transmembrane region" description="Helical" evidence="2">
    <location>
        <begin position="45"/>
        <end position="65"/>
    </location>
</feature>
<name>A0AAP3AJN6_MICLU</name>
<keyword evidence="2" id="KW-0472">Membrane</keyword>
<keyword evidence="2" id="KW-0812">Transmembrane</keyword>
<evidence type="ECO:0000256" key="1">
    <source>
        <dbReference type="SAM" id="MobiDB-lite"/>
    </source>
</evidence>
<evidence type="ECO:0000313" key="4">
    <source>
        <dbReference type="Proteomes" id="UP001205867"/>
    </source>
</evidence>
<dbReference type="AlphaFoldDB" id="A0AAP3AJN6"/>